<keyword evidence="3 6" id="KW-0812">Transmembrane</keyword>
<evidence type="ECO:0000313" key="8">
    <source>
        <dbReference type="Proteomes" id="UP000326903"/>
    </source>
</evidence>
<feature type="transmembrane region" description="Helical" evidence="6">
    <location>
        <begin position="211"/>
        <end position="227"/>
    </location>
</feature>
<feature type="transmembrane region" description="Helical" evidence="6">
    <location>
        <begin position="144"/>
        <end position="165"/>
    </location>
</feature>
<dbReference type="EMBL" id="VYQF01000007">
    <property type="protein sequence ID" value="KAA9036639.1"/>
    <property type="molecule type" value="Genomic_DNA"/>
</dbReference>
<feature type="transmembrane region" description="Helical" evidence="6">
    <location>
        <begin position="117"/>
        <end position="137"/>
    </location>
</feature>
<keyword evidence="4 6" id="KW-1133">Transmembrane helix</keyword>
<evidence type="ECO:0000256" key="2">
    <source>
        <dbReference type="ARBA" id="ARBA00022475"/>
    </source>
</evidence>
<name>A0A5J5ICM1_9BACT</name>
<feature type="transmembrane region" description="Helical" evidence="6">
    <location>
        <begin position="415"/>
        <end position="432"/>
    </location>
</feature>
<reference evidence="7 8" key="1">
    <citation type="submission" date="2019-09" db="EMBL/GenBank/DDBJ databases">
        <title>Draft genome sequence of Ginsengibacter sp. BR5-29.</title>
        <authorList>
            <person name="Im W.-T."/>
        </authorList>
    </citation>
    <scope>NUCLEOTIDE SEQUENCE [LARGE SCALE GENOMIC DNA]</scope>
    <source>
        <strain evidence="7 8">BR5-29</strain>
    </source>
</reference>
<feature type="transmembrane region" description="Helical" evidence="6">
    <location>
        <begin position="57"/>
        <end position="78"/>
    </location>
</feature>
<protein>
    <submittedName>
        <fullName evidence="7">Oligosaccharide flippase family protein</fullName>
    </submittedName>
</protein>
<dbReference type="InterPro" id="IPR050833">
    <property type="entry name" value="Poly_Biosynth_Transport"/>
</dbReference>
<feature type="transmembrane region" description="Helical" evidence="6">
    <location>
        <begin position="317"/>
        <end position="335"/>
    </location>
</feature>
<dbReference type="RefSeq" id="WP_150416380.1">
    <property type="nucleotide sequence ID" value="NZ_VYQF01000007.1"/>
</dbReference>
<feature type="transmembrane region" description="Helical" evidence="6">
    <location>
        <begin position="247"/>
        <end position="267"/>
    </location>
</feature>
<dbReference type="Proteomes" id="UP000326903">
    <property type="component" value="Unassembled WGS sequence"/>
</dbReference>
<evidence type="ECO:0000256" key="3">
    <source>
        <dbReference type="ARBA" id="ARBA00022692"/>
    </source>
</evidence>
<dbReference type="PANTHER" id="PTHR30250:SF11">
    <property type="entry name" value="O-ANTIGEN TRANSPORTER-RELATED"/>
    <property type="match status" value="1"/>
</dbReference>
<feature type="transmembrane region" description="Helical" evidence="6">
    <location>
        <begin position="16"/>
        <end position="37"/>
    </location>
</feature>
<dbReference type="GO" id="GO:0005886">
    <property type="term" value="C:plasma membrane"/>
    <property type="evidence" value="ECO:0007669"/>
    <property type="project" value="UniProtKB-SubCell"/>
</dbReference>
<evidence type="ECO:0000256" key="4">
    <source>
        <dbReference type="ARBA" id="ARBA00022989"/>
    </source>
</evidence>
<comment type="subcellular location">
    <subcellularLocation>
        <location evidence="1">Cell membrane</location>
        <topology evidence="1">Multi-pass membrane protein</topology>
    </subcellularLocation>
</comment>
<comment type="caution">
    <text evidence="7">The sequence shown here is derived from an EMBL/GenBank/DDBJ whole genome shotgun (WGS) entry which is preliminary data.</text>
</comment>
<feature type="transmembrane region" description="Helical" evidence="6">
    <location>
        <begin position="351"/>
        <end position="372"/>
    </location>
</feature>
<dbReference type="AlphaFoldDB" id="A0A5J5ICM1"/>
<feature type="transmembrane region" description="Helical" evidence="6">
    <location>
        <begin position="90"/>
        <end position="111"/>
    </location>
</feature>
<evidence type="ECO:0000256" key="6">
    <source>
        <dbReference type="SAM" id="Phobius"/>
    </source>
</evidence>
<feature type="transmembrane region" description="Helical" evidence="6">
    <location>
        <begin position="378"/>
        <end position="395"/>
    </location>
</feature>
<accession>A0A5J5ICM1</accession>
<keyword evidence="5 6" id="KW-0472">Membrane</keyword>
<dbReference type="Pfam" id="PF13440">
    <property type="entry name" value="Polysacc_synt_3"/>
    <property type="match status" value="1"/>
</dbReference>
<evidence type="ECO:0000256" key="5">
    <source>
        <dbReference type="ARBA" id="ARBA00023136"/>
    </source>
</evidence>
<keyword evidence="8" id="KW-1185">Reference proteome</keyword>
<sequence>MLKMVGNKTKLLEKSFWLLAGRALPVIILVVITILFSRSLNYNDYGTFQSVWMYTNIINIIISFGFSSIILSTNLSFLFQFIKNHRKIIFGFYAIISIGGLFTFFILAKNFNTGVRLWLIVFIIIQNIITVAETLLIKRGNVKLSFTINLFYALLFLGCHLYILFSNYSLLSLIISLCVLSVLKIIAIVSIPVKNETYEHVADEKHFLKHWAYLGFTEILGVIAKWIDKAFLLYLLTAVDFAVFFNGSFEIPLFGLLISVAGSFMLIEFSRNLKSENKILALFKESFNMLSSIVFPLFFFLFFFREEIFAIVFKNKYSASVPIFEISVFILPLRINNYSVILQCFAQGKRIMLGSLIDIILALLLMIILYPVMGSEGIALSIVISTYCQVLYYLWYSSKVLQVKFLELFPLQKLLVKFIILLSLYSLIFLLMKQYSIMLRLTIAMLITALSITIGMWSYFKTFFKNNHGQG</sequence>
<feature type="transmembrane region" description="Helical" evidence="6">
    <location>
        <begin position="438"/>
        <end position="460"/>
    </location>
</feature>
<keyword evidence="2" id="KW-1003">Cell membrane</keyword>
<evidence type="ECO:0000313" key="7">
    <source>
        <dbReference type="EMBL" id="KAA9036639.1"/>
    </source>
</evidence>
<feature type="transmembrane region" description="Helical" evidence="6">
    <location>
        <begin position="287"/>
        <end position="305"/>
    </location>
</feature>
<gene>
    <name evidence="7" type="ORF">FW778_18680</name>
</gene>
<evidence type="ECO:0000256" key="1">
    <source>
        <dbReference type="ARBA" id="ARBA00004651"/>
    </source>
</evidence>
<feature type="transmembrane region" description="Helical" evidence="6">
    <location>
        <begin position="171"/>
        <end position="191"/>
    </location>
</feature>
<dbReference type="PANTHER" id="PTHR30250">
    <property type="entry name" value="PST FAMILY PREDICTED COLANIC ACID TRANSPORTER"/>
    <property type="match status" value="1"/>
</dbReference>
<proteinExistence type="predicted"/>
<organism evidence="7 8">
    <name type="scientific">Ginsengibacter hankyongi</name>
    <dbReference type="NCBI Taxonomy" id="2607284"/>
    <lineage>
        <taxon>Bacteria</taxon>
        <taxon>Pseudomonadati</taxon>
        <taxon>Bacteroidota</taxon>
        <taxon>Chitinophagia</taxon>
        <taxon>Chitinophagales</taxon>
        <taxon>Chitinophagaceae</taxon>
        <taxon>Ginsengibacter</taxon>
    </lineage>
</organism>